<keyword evidence="2" id="KW-1185">Reference proteome</keyword>
<dbReference type="Proteomes" id="UP000700596">
    <property type="component" value="Unassembled WGS sequence"/>
</dbReference>
<name>A0A9P9DNZ5_9PLEO</name>
<evidence type="ECO:0008006" key="3">
    <source>
        <dbReference type="Google" id="ProtNLM"/>
    </source>
</evidence>
<organism evidence="1 2">
    <name type="scientific">Dendryphion nanum</name>
    <dbReference type="NCBI Taxonomy" id="256645"/>
    <lineage>
        <taxon>Eukaryota</taxon>
        <taxon>Fungi</taxon>
        <taxon>Dikarya</taxon>
        <taxon>Ascomycota</taxon>
        <taxon>Pezizomycotina</taxon>
        <taxon>Dothideomycetes</taxon>
        <taxon>Pleosporomycetidae</taxon>
        <taxon>Pleosporales</taxon>
        <taxon>Torulaceae</taxon>
        <taxon>Dendryphion</taxon>
    </lineage>
</organism>
<reference evidence="1" key="1">
    <citation type="journal article" date="2021" name="Nat. Commun.">
        <title>Genetic determinants of endophytism in the Arabidopsis root mycobiome.</title>
        <authorList>
            <person name="Mesny F."/>
            <person name="Miyauchi S."/>
            <person name="Thiergart T."/>
            <person name="Pickel B."/>
            <person name="Atanasova L."/>
            <person name="Karlsson M."/>
            <person name="Huettel B."/>
            <person name="Barry K.W."/>
            <person name="Haridas S."/>
            <person name="Chen C."/>
            <person name="Bauer D."/>
            <person name="Andreopoulos W."/>
            <person name="Pangilinan J."/>
            <person name="LaButti K."/>
            <person name="Riley R."/>
            <person name="Lipzen A."/>
            <person name="Clum A."/>
            <person name="Drula E."/>
            <person name="Henrissat B."/>
            <person name="Kohler A."/>
            <person name="Grigoriev I.V."/>
            <person name="Martin F.M."/>
            <person name="Hacquard S."/>
        </authorList>
    </citation>
    <scope>NUCLEOTIDE SEQUENCE</scope>
    <source>
        <strain evidence="1">MPI-CAGE-CH-0243</strain>
    </source>
</reference>
<proteinExistence type="predicted"/>
<comment type="caution">
    <text evidence="1">The sequence shown here is derived from an EMBL/GenBank/DDBJ whole genome shotgun (WGS) entry which is preliminary data.</text>
</comment>
<accession>A0A9P9DNZ5</accession>
<evidence type="ECO:0000313" key="1">
    <source>
        <dbReference type="EMBL" id="KAH7122427.1"/>
    </source>
</evidence>
<protein>
    <recommendedName>
        <fullName evidence="3">F-box domain-containing protein</fullName>
    </recommendedName>
</protein>
<sequence length="320" mass="36860">MNPHKDEAGKPSDLDTIPQSCPLLELPAELRLMIYNYLPTTTRHSSILNLHNHEDPTIPNEGTIKLVLKSVPAALLATCKLIHSEAHPIFGPKISALRNDHPRIIVHPRAFSNRTLLTGILNTISIWMATILDNGKDLPFSSQEKALQATMKEWSYIKPSDLQPPEHKDVFTYIQKSSHQLANLSSPSLNLRRDNQYLEIIVTGFETHARIHKLTHDLGYRVRLLRYGIRVMELGERQAQPLLFTATPARVVGMDFAQYSDFWRQPMPEDEELGDYHVDTKFVKTEVGNEKRYFTARKEYRGMIDREEYEASWAERVEYM</sequence>
<dbReference type="OrthoDB" id="5314997at2759"/>
<dbReference type="AlphaFoldDB" id="A0A9P9DNZ5"/>
<evidence type="ECO:0000313" key="2">
    <source>
        <dbReference type="Proteomes" id="UP000700596"/>
    </source>
</evidence>
<gene>
    <name evidence="1" type="ORF">B0J11DRAFT_531474</name>
</gene>
<dbReference type="EMBL" id="JAGMWT010000009">
    <property type="protein sequence ID" value="KAH7122427.1"/>
    <property type="molecule type" value="Genomic_DNA"/>
</dbReference>